<protein>
    <submittedName>
        <fullName evidence="1">Uncharacterized protein</fullName>
    </submittedName>
</protein>
<dbReference type="Proteomes" id="UP000006038">
    <property type="component" value="Chromosome 1"/>
</dbReference>
<accession>J3KY84</accession>
<sequence length="60" mass="6989">MSCNNVSSMDCMVTTSLWRSRLWTGCDNIGMIRCMLFTSIYNCKCNMNFDINLLLLLFCF</sequence>
<organism evidence="1">
    <name type="scientific">Oryza brachyantha</name>
    <name type="common">malo sina</name>
    <dbReference type="NCBI Taxonomy" id="4533"/>
    <lineage>
        <taxon>Eukaryota</taxon>
        <taxon>Viridiplantae</taxon>
        <taxon>Streptophyta</taxon>
        <taxon>Embryophyta</taxon>
        <taxon>Tracheophyta</taxon>
        <taxon>Spermatophyta</taxon>
        <taxon>Magnoliopsida</taxon>
        <taxon>Liliopsida</taxon>
        <taxon>Poales</taxon>
        <taxon>Poaceae</taxon>
        <taxon>BOP clade</taxon>
        <taxon>Oryzoideae</taxon>
        <taxon>Oryzeae</taxon>
        <taxon>Oryzinae</taxon>
        <taxon>Oryza</taxon>
    </lineage>
</organism>
<evidence type="ECO:0000313" key="1">
    <source>
        <dbReference type="EnsemblPlants" id="OB01G19400.1"/>
    </source>
</evidence>
<proteinExistence type="predicted"/>
<reference evidence="1" key="2">
    <citation type="submission" date="2013-04" db="UniProtKB">
        <authorList>
            <consortium name="EnsemblPlants"/>
        </authorList>
    </citation>
    <scope>IDENTIFICATION</scope>
</reference>
<dbReference type="AlphaFoldDB" id="J3KY84"/>
<reference evidence="1" key="1">
    <citation type="journal article" date="2013" name="Nat. Commun.">
        <title>Whole-genome sequencing of Oryza brachyantha reveals mechanisms underlying Oryza genome evolution.</title>
        <authorList>
            <person name="Chen J."/>
            <person name="Huang Q."/>
            <person name="Gao D."/>
            <person name="Wang J."/>
            <person name="Lang Y."/>
            <person name="Liu T."/>
            <person name="Li B."/>
            <person name="Bai Z."/>
            <person name="Luis Goicoechea J."/>
            <person name="Liang C."/>
            <person name="Chen C."/>
            <person name="Zhang W."/>
            <person name="Sun S."/>
            <person name="Liao Y."/>
            <person name="Zhang X."/>
            <person name="Yang L."/>
            <person name="Song C."/>
            <person name="Wang M."/>
            <person name="Shi J."/>
            <person name="Liu G."/>
            <person name="Liu J."/>
            <person name="Zhou H."/>
            <person name="Zhou W."/>
            <person name="Yu Q."/>
            <person name="An N."/>
            <person name="Chen Y."/>
            <person name="Cai Q."/>
            <person name="Wang B."/>
            <person name="Liu B."/>
            <person name="Min J."/>
            <person name="Huang Y."/>
            <person name="Wu H."/>
            <person name="Li Z."/>
            <person name="Zhang Y."/>
            <person name="Yin Y."/>
            <person name="Song W."/>
            <person name="Jiang J."/>
            <person name="Jackson S.A."/>
            <person name="Wing R.A."/>
            <person name="Wang J."/>
            <person name="Chen M."/>
        </authorList>
    </citation>
    <scope>NUCLEOTIDE SEQUENCE [LARGE SCALE GENOMIC DNA]</scope>
    <source>
        <strain evidence="1">cv. IRGC 101232</strain>
    </source>
</reference>
<evidence type="ECO:0000313" key="2">
    <source>
        <dbReference type="Proteomes" id="UP000006038"/>
    </source>
</evidence>
<dbReference type="HOGENOM" id="CLU_2945377_0_0_1"/>
<dbReference type="Gramene" id="OB01G19400.1">
    <property type="protein sequence ID" value="OB01G19400.1"/>
    <property type="gene ID" value="OB01G19400"/>
</dbReference>
<keyword evidence="2" id="KW-1185">Reference proteome</keyword>
<dbReference type="EnsemblPlants" id="OB01G19400.1">
    <property type="protein sequence ID" value="OB01G19400.1"/>
    <property type="gene ID" value="OB01G19400"/>
</dbReference>
<name>J3KY84_ORYBR</name>